<dbReference type="OrthoDB" id="300709at2759"/>
<gene>
    <name evidence="4" type="ORF">D9757_000980</name>
</gene>
<keyword evidence="2" id="KW-0521">NADP</keyword>
<comment type="caution">
    <text evidence="4">The sequence shown here is derived from an EMBL/GenBank/DDBJ whole genome shotgun (WGS) entry which is preliminary data.</text>
</comment>
<dbReference type="Pfam" id="PF05368">
    <property type="entry name" value="NmrA"/>
    <property type="match status" value="1"/>
</dbReference>
<evidence type="ECO:0000313" key="4">
    <source>
        <dbReference type="EMBL" id="KAF5392753.1"/>
    </source>
</evidence>
<dbReference type="PANTHER" id="PTHR42748">
    <property type="entry name" value="NITROGEN METABOLITE REPRESSION PROTEIN NMRA FAMILY MEMBER"/>
    <property type="match status" value="1"/>
</dbReference>
<dbReference type="SUPFAM" id="SSF51735">
    <property type="entry name" value="NAD(P)-binding Rossmann-fold domains"/>
    <property type="match status" value="1"/>
</dbReference>
<reference evidence="4 5" key="1">
    <citation type="journal article" date="2020" name="ISME J.">
        <title>Uncovering the hidden diversity of litter-decomposition mechanisms in mushroom-forming fungi.</title>
        <authorList>
            <person name="Floudas D."/>
            <person name="Bentzer J."/>
            <person name="Ahren D."/>
            <person name="Johansson T."/>
            <person name="Persson P."/>
            <person name="Tunlid A."/>
        </authorList>
    </citation>
    <scope>NUCLEOTIDE SEQUENCE [LARGE SCALE GENOMIC DNA]</scope>
    <source>
        <strain evidence="4 5">CBS 406.79</strain>
    </source>
</reference>
<dbReference type="Proteomes" id="UP000518752">
    <property type="component" value="Unassembled WGS sequence"/>
</dbReference>
<dbReference type="Gene3D" id="3.40.50.720">
    <property type="entry name" value="NAD(P)-binding Rossmann-like Domain"/>
    <property type="match status" value="1"/>
</dbReference>
<comment type="similarity">
    <text evidence="1">Belongs to the NmrA-type oxidoreductase family.</text>
</comment>
<dbReference type="InterPro" id="IPR008030">
    <property type="entry name" value="NmrA-like"/>
</dbReference>
<accession>A0A8H5MG31</accession>
<proteinExistence type="inferred from homology"/>
<dbReference type="InterPro" id="IPR051164">
    <property type="entry name" value="NmrA-like_oxidored"/>
</dbReference>
<evidence type="ECO:0000256" key="1">
    <source>
        <dbReference type="ARBA" id="ARBA00006328"/>
    </source>
</evidence>
<dbReference type="Gene3D" id="3.90.25.10">
    <property type="entry name" value="UDP-galactose 4-epimerase, domain 1"/>
    <property type="match status" value="1"/>
</dbReference>
<dbReference type="PANTHER" id="PTHR42748:SF14">
    <property type="entry name" value="SNOAL-LIKE DOMAIN-CONTAINING PROTEIN"/>
    <property type="match status" value="1"/>
</dbReference>
<feature type="domain" description="NmrA-like" evidence="3">
    <location>
        <begin position="10"/>
        <end position="211"/>
    </location>
</feature>
<name>A0A8H5MG31_9AGAR</name>
<protein>
    <recommendedName>
        <fullName evidence="3">NmrA-like domain-containing protein</fullName>
    </recommendedName>
</protein>
<dbReference type="AlphaFoldDB" id="A0A8H5MG31"/>
<sequence>MHFSDAEYTGRFDDIDSVAAAFKGCYGVFVNTNTFAVGQQTEIYAAIKMFEQAHRTASMKHFLGNFDEKYKSIHFDSKAVVAEFLKNQASAGDGNSLTWTIVTTGPYLENLSVSLLGPLTERENGAVVWATPAGDGRIPAISVEDIGWWARYTFDHRSETSGQELKIATEFMTVDELVEKFTRATGIPAVRKRMSVEDYLKLYPAHFNRPIVKVQPDGPTVGETFAGMWRVWSDDLVSRDMDWIRRTHPTGYTLERYIKEKGFDGKLSLMNFEFLKNSEQGREV</sequence>
<dbReference type="InterPro" id="IPR036291">
    <property type="entry name" value="NAD(P)-bd_dom_sf"/>
</dbReference>
<dbReference type="EMBL" id="JAACJN010000004">
    <property type="protein sequence ID" value="KAF5392753.1"/>
    <property type="molecule type" value="Genomic_DNA"/>
</dbReference>
<dbReference type="GO" id="GO:0005634">
    <property type="term" value="C:nucleus"/>
    <property type="evidence" value="ECO:0007669"/>
    <property type="project" value="TreeGrafter"/>
</dbReference>
<evidence type="ECO:0000259" key="3">
    <source>
        <dbReference type="Pfam" id="PF05368"/>
    </source>
</evidence>
<evidence type="ECO:0000313" key="5">
    <source>
        <dbReference type="Proteomes" id="UP000518752"/>
    </source>
</evidence>
<organism evidence="4 5">
    <name type="scientific">Collybiopsis confluens</name>
    <dbReference type="NCBI Taxonomy" id="2823264"/>
    <lineage>
        <taxon>Eukaryota</taxon>
        <taxon>Fungi</taxon>
        <taxon>Dikarya</taxon>
        <taxon>Basidiomycota</taxon>
        <taxon>Agaricomycotina</taxon>
        <taxon>Agaricomycetes</taxon>
        <taxon>Agaricomycetidae</taxon>
        <taxon>Agaricales</taxon>
        <taxon>Marasmiineae</taxon>
        <taxon>Omphalotaceae</taxon>
        <taxon>Collybiopsis</taxon>
    </lineage>
</organism>
<keyword evidence="5" id="KW-1185">Reference proteome</keyword>
<evidence type="ECO:0000256" key="2">
    <source>
        <dbReference type="ARBA" id="ARBA00022857"/>
    </source>
</evidence>